<evidence type="ECO:0000256" key="1">
    <source>
        <dbReference type="ARBA" id="ARBA00022505"/>
    </source>
</evidence>
<dbReference type="SMART" id="SM01008">
    <property type="entry name" value="Ald_Xan_dh_C"/>
    <property type="match status" value="1"/>
</dbReference>
<name>A0A2T6ACD6_9FLAO</name>
<feature type="domain" description="Aldehyde oxidase/xanthine dehydrogenase a/b hammerhead" evidence="3">
    <location>
        <begin position="23"/>
        <end position="135"/>
    </location>
</feature>
<dbReference type="RefSeq" id="WP_108173140.1">
    <property type="nucleotide sequence ID" value="NZ_QBKQ01000005.1"/>
</dbReference>
<sequence length="727" mass="79855">MNTVKKSGVGQAIDRVEGHLKVTGKAKYASEFPVENKVYAQGINSTIAKGEIVSIDTSEAEKLDGVLKVITYKNAEKLKTFDKEMTAIGTDSIAPVLQSNKVNYYGEYVGLVVAETFEQAQYAARLVKFEYKKDPSAVIKFEESRSKAYTPDNGSNYSRGDMQKGLSEADVVVEQTYNTPIEHHHPMELHAIIASWENGKVMAYASQQMVDDATIAISSTFQIPKKDVRVVSAFVGGGFGSKLNLERHAIMAVMAAKMVGRPVQVTVTRTQMFTNTGMRQQNEQKMRIGAKNDGMLTALSHETLSHTSTNMEYQEPCGMVSKMLYKVPHNEVTYKLIPMNIQTPFAMRAPGEATGSFALESAMDEMAWKLKMDPIDFRIKNDTQTDLHENRPFSSRLLVECLRIGADKFGWKDRKMEPGTNKKGNWLIGYGVSAASRNSPYQRTYSKVILDLEDDGKVHATIQMDGTDIGTGSYTIIAQTASEYLKIPVEQVSVELGDSNFPVTPGSGGSWGAASYCNGARAACENAVKGLKDNRNIPQDENVALAELLKRNQIKTFEAEGMAEPSKEFEEYSVFSFGANFCEVWVDKDTGMYRIKRMVNVGSAGKILNPKTAYGQIIGGLTMGAGMVIAEKTQVEPNFGNFITRSFADYHVPVNLDLANIDVVFLPEEDKIANKMGIKGIGELGITSVAASIANAIFNATGKRMRDLPITPEKLIEAEVEEGVAIS</sequence>
<dbReference type="PANTHER" id="PTHR11908">
    <property type="entry name" value="XANTHINE DEHYDROGENASE"/>
    <property type="match status" value="1"/>
</dbReference>
<dbReference type="GO" id="GO:0005506">
    <property type="term" value="F:iron ion binding"/>
    <property type="evidence" value="ECO:0007669"/>
    <property type="project" value="InterPro"/>
</dbReference>
<dbReference type="SUPFAM" id="SSF54665">
    <property type="entry name" value="CO dehydrogenase molybdoprotein N-domain-like"/>
    <property type="match status" value="1"/>
</dbReference>
<dbReference type="InterPro" id="IPR046867">
    <property type="entry name" value="AldOxase/xan_DH_MoCoBD2"/>
</dbReference>
<dbReference type="AlphaFoldDB" id="A0A2T6ACD6"/>
<dbReference type="InterPro" id="IPR000674">
    <property type="entry name" value="Ald_Oxase/Xan_DH_a/b"/>
</dbReference>
<dbReference type="GO" id="GO:0016491">
    <property type="term" value="F:oxidoreductase activity"/>
    <property type="evidence" value="ECO:0007669"/>
    <property type="project" value="UniProtKB-KW"/>
</dbReference>
<dbReference type="Proteomes" id="UP000244174">
    <property type="component" value="Unassembled WGS sequence"/>
</dbReference>
<dbReference type="InterPro" id="IPR036856">
    <property type="entry name" value="Ald_Oxase/Xan_DH_a/b_sf"/>
</dbReference>
<dbReference type="OrthoDB" id="9767994at2"/>
<dbReference type="Gene3D" id="3.90.1170.50">
    <property type="entry name" value="Aldehyde oxidase/xanthine dehydrogenase, a/b hammerhead"/>
    <property type="match status" value="1"/>
</dbReference>
<accession>A0A2T6ACD6</accession>
<comment type="caution">
    <text evidence="4">The sequence shown here is derived from an EMBL/GenBank/DDBJ whole genome shotgun (WGS) entry which is preliminary data.</text>
</comment>
<dbReference type="Pfam" id="PF02738">
    <property type="entry name" value="MoCoBD_1"/>
    <property type="match status" value="1"/>
</dbReference>
<reference evidence="4 5" key="1">
    <citation type="submission" date="2018-04" db="EMBL/GenBank/DDBJ databases">
        <title>Genomic Encyclopedia of Archaeal and Bacterial Type Strains, Phase II (KMG-II): from individual species to whole genera.</title>
        <authorList>
            <person name="Goeker M."/>
        </authorList>
    </citation>
    <scope>NUCLEOTIDE SEQUENCE [LARGE SCALE GENOMIC DNA]</scope>
    <source>
        <strain evidence="4 5">DSM 23082</strain>
    </source>
</reference>
<dbReference type="Pfam" id="PF20256">
    <property type="entry name" value="MoCoBD_2"/>
    <property type="match status" value="1"/>
</dbReference>
<evidence type="ECO:0000313" key="4">
    <source>
        <dbReference type="EMBL" id="PTX41474.1"/>
    </source>
</evidence>
<dbReference type="Gene3D" id="3.30.365.10">
    <property type="entry name" value="Aldehyde oxidase/xanthine dehydrogenase, molybdopterin binding domain"/>
    <property type="match status" value="4"/>
</dbReference>
<evidence type="ECO:0000259" key="3">
    <source>
        <dbReference type="SMART" id="SM01008"/>
    </source>
</evidence>
<evidence type="ECO:0000313" key="5">
    <source>
        <dbReference type="Proteomes" id="UP000244174"/>
    </source>
</evidence>
<organism evidence="4 5">
    <name type="scientific">Christiangramia gaetbulicola</name>
    <dbReference type="NCBI Taxonomy" id="703340"/>
    <lineage>
        <taxon>Bacteria</taxon>
        <taxon>Pseudomonadati</taxon>
        <taxon>Bacteroidota</taxon>
        <taxon>Flavobacteriia</taxon>
        <taxon>Flavobacteriales</taxon>
        <taxon>Flavobacteriaceae</taxon>
        <taxon>Christiangramia</taxon>
    </lineage>
</organism>
<dbReference type="EMBL" id="QBKQ01000005">
    <property type="protein sequence ID" value="PTX41474.1"/>
    <property type="molecule type" value="Genomic_DNA"/>
</dbReference>
<protein>
    <submittedName>
        <fullName evidence="4">Xanthine dehydrogenase YagR molybdenum-binding subunit</fullName>
    </submittedName>
</protein>
<dbReference type="InterPro" id="IPR016208">
    <property type="entry name" value="Ald_Oxase/xanthine_DH-like"/>
</dbReference>
<proteinExistence type="predicted"/>
<dbReference type="InterPro" id="IPR037165">
    <property type="entry name" value="AldOxase/xan_DH_Mopterin-bd_sf"/>
</dbReference>
<evidence type="ECO:0000256" key="2">
    <source>
        <dbReference type="ARBA" id="ARBA00023002"/>
    </source>
</evidence>
<keyword evidence="2" id="KW-0560">Oxidoreductase</keyword>
<dbReference type="PANTHER" id="PTHR11908:SF132">
    <property type="entry name" value="ALDEHYDE OXIDASE 1-RELATED"/>
    <property type="match status" value="1"/>
</dbReference>
<keyword evidence="5" id="KW-1185">Reference proteome</keyword>
<dbReference type="SUPFAM" id="SSF56003">
    <property type="entry name" value="Molybdenum cofactor-binding domain"/>
    <property type="match status" value="1"/>
</dbReference>
<dbReference type="InterPro" id="IPR008274">
    <property type="entry name" value="AldOxase/xan_DH_MoCoBD1"/>
</dbReference>
<keyword evidence="1" id="KW-0500">Molybdenum</keyword>
<dbReference type="Pfam" id="PF01315">
    <property type="entry name" value="Ald_Xan_dh_C"/>
    <property type="match status" value="1"/>
</dbReference>
<gene>
    <name evidence="4" type="ORF">C8P64_3274</name>
</gene>